<dbReference type="PANTHER" id="PTHR32125">
    <property type="entry name" value="2-C-METHYL-D-ERYTHRITOL 4-PHOSPHATE CYTIDYLYLTRANSFERASE, CHLOROPLASTIC"/>
    <property type="match status" value="1"/>
</dbReference>
<keyword evidence="2 4" id="KW-0548">Nucleotidyltransferase</keyword>
<dbReference type="HOGENOM" id="CLU_061281_2_2_9"/>
<dbReference type="Proteomes" id="UP000003162">
    <property type="component" value="Unassembled WGS sequence"/>
</dbReference>
<dbReference type="InterPro" id="IPR034683">
    <property type="entry name" value="IspD/TarI"/>
</dbReference>
<dbReference type="InterPro" id="IPR050088">
    <property type="entry name" value="IspD/TarI_cytidylyltransf_bact"/>
</dbReference>
<evidence type="ECO:0000313" key="6">
    <source>
        <dbReference type="Proteomes" id="UP000003162"/>
    </source>
</evidence>
<comment type="similarity">
    <text evidence="4">Belongs to the IspD/TarI cytidylyltransferase family. IspD subfamily.</text>
</comment>
<feature type="site" description="Positions MEP for the nucleophilic attack" evidence="4">
    <location>
        <position position="164"/>
    </location>
</feature>
<evidence type="ECO:0000256" key="2">
    <source>
        <dbReference type="ARBA" id="ARBA00022695"/>
    </source>
</evidence>
<dbReference type="Pfam" id="PF01128">
    <property type="entry name" value="IspD"/>
    <property type="match status" value="1"/>
</dbReference>
<dbReference type="EMBL" id="ABEE02000017">
    <property type="protein sequence ID" value="EDP23534.1"/>
    <property type="molecule type" value="Genomic_DNA"/>
</dbReference>
<comment type="catalytic activity">
    <reaction evidence="4">
        <text>2-C-methyl-D-erythritol 4-phosphate + CTP + H(+) = 4-CDP-2-C-methyl-D-erythritol + diphosphate</text>
        <dbReference type="Rhea" id="RHEA:13429"/>
        <dbReference type="ChEBI" id="CHEBI:15378"/>
        <dbReference type="ChEBI" id="CHEBI:33019"/>
        <dbReference type="ChEBI" id="CHEBI:37563"/>
        <dbReference type="ChEBI" id="CHEBI:57823"/>
        <dbReference type="ChEBI" id="CHEBI:58262"/>
        <dbReference type="EC" id="2.7.7.60"/>
    </reaction>
</comment>
<feature type="site" description="Transition state stabilizer" evidence="4">
    <location>
        <position position="34"/>
    </location>
</feature>
<keyword evidence="3 4" id="KW-0414">Isoprene biosynthesis</keyword>
<comment type="caution">
    <text evidence="5">The sequence shown here is derived from an EMBL/GenBank/DDBJ whole genome shotgun (WGS) entry which is preliminary data.</text>
</comment>
<dbReference type="eggNOG" id="COG1211">
    <property type="taxonomic scope" value="Bacteria"/>
</dbReference>
<dbReference type="HAMAP" id="MF_00108">
    <property type="entry name" value="IspD"/>
    <property type="match status" value="1"/>
</dbReference>
<dbReference type="FunFam" id="3.90.550.10:FF:000003">
    <property type="entry name" value="2-C-methyl-D-erythritol 4-phosphate cytidylyltransferase"/>
    <property type="match status" value="1"/>
</dbReference>
<feature type="site" description="Transition state stabilizer" evidence="4">
    <location>
        <position position="27"/>
    </location>
</feature>
<dbReference type="GO" id="GO:0050518">
    <property type="term" value="F:2-C-methyl-D-erythritol 4-phosphate cytidylyltransferase activity"/>
    <property type="evidence" value="ECO:0007669"/>
    <property type="project" value="UniProtKB-UniRule"/>
</dbReference>
<dbReference type="CDD" id="cd02516">
    <property type="entry name" value="CDP-ME_synthetase"/>
    <property type="match status" value="1"/>
</dbReference>
<accession>A8SMI9</accession>
<dbReference type="GO" id="GO:0019288">
    <property type="term" value="P:isopentenyl diphosphate biosynthetic process, methylerythritol 4-phosphate pathway"/>
    <property type="evidence" value="ECO:0007669"/>
    <property type="project" value="UniProtKB-UniRule"/>
</dbReference>
<keyword evidence="1 4" id="KW-0808">Transferase</keyword>
<dbReference type="EC" id="2.7.7.60" evidence="4"/>
<dbReference type="Gene3D" id="3.90.550.10">
    <property type="entry name" value="Spore Coat Polysaccharide Biosynthesis Protein SpsA, Chain A"/>
    <property type="match status" value="1"/>
</dbReference>
<feature type="site" description="Positions MEP for the nucleophilic attack" evidence="4">
    <location>
        <position position="220"/>
    </location>
</feature>
<gene>
    <name evidence="4 5" type="primary">ispD</name>
    <name evidence="5" type="ORF">PEPMIC_01339</name>
</gene>
<dbReference type="UniPathway" id="UPA00056">
    <property type="reaction ID" value="UER00093"/>
</dbReference>
<proteinExistence type="inferred from homology"/>
<protein>
    <recommendedName>
        <fullName evidence="4">2-C-methyl-D-erythritol 4-phosphate cytidylyltransferase</fullName>
        <ecNumber evidence="4">2.7.7.60</ecNumber>
    </recommendedName>
    <alternativeName>
        <fullName evidence="4">4-diphosphocytidyl-2C-methyl-D-erythritol synthase</fullName>
    </alternativeName>
    <alternativeName>
        <fullName evidence="4">MEP cytidylyltransferase</fullName>
        <shortName evidence="4">MCT</shortName>
    </alternativeName>
</protein>
<comment type="pathway">
    <text evidence="4">Isoprenoid biosynthesis; isopentenyl diphosphate biosynthesis via DXP pathway; isopentenyl diphosphate from 1-deoxy-D-xylulose 5-phosphate: step 2/6.</text>
</comment>
<name>A8SMI9_9FIRM</name>
<dbReference type="SUPFAM" id="SSF53448">
    <property type="entry name" value="Nucleotide-diphospho-sugar transferases"/>
    <property type="match status" value="1"/>
</dbReference>
<dbReference type="AlphaFoldDB" id="A8SMI9"/>
<evidence type="ECO:0000256" key="1">
    <source>
        <dbReference type="ARBA" id="ARBA00022679"/>
    </source>
</evidence>
<dbReference type="InterPro" id="IPR029044">
    <property type="entry name" value="Nucleotide-diphossugar_trans"/>
</dbReference>
<dbReference type="InterPro" id="IPR001228">
    <property type="entry name" value="IspD"/>
</dbReference>
<reference evidence="5 6" key="1">
    <citation type="submission" date="2007-09" db="EMBL/GenBank/DDBJ databases">
        <title>Draft genome sequence of Peptostreptococcus micros (ATCC 33270).</title>
        <authorList>
            <person name="Sudarsanam P."/>
            <person name="Ley R."/>
            <person name="Guruge J."/>
            <person name="Turnbaugh P.J."/>
            <person name="Mahowald M."/>
            <person name="Liep D."/>
            <person name="Gordon J."/>
        </authorList>
    </citation>
    <scope>NUCLEOTIDE SEQUENCE [LARGE SCALE GENOMIC DNA]</scope>
    <source>
        <strain evidence="5 6">ATCC 33270</strain>
    </source>
</reference>
<evidence type="ECO:0000313" key="5">
    <source>
        <dbReference type="EMBL" id="EDP23534.1"/>
    </source>
</evidence>
<evidence type="ECO:0000256" key="3">
    <source>
        <dbReference type="ARBA" id="ARBA00023229"/>
    </source>
</evidence>
<sequence>MWYNIVRGEIMAKQISVIIVAAGSSNRMGMNTNKIFLDLCGRSVIERTISAFTDIPEIFEIILVTKKEFFDDFKNIIKRYFLNIKLVEGGSSREESTYNGLLEVSDDSDFVICHDGARPLVSKQNIVNVINELDNYKAVITGVRVKDTIKYISSDLEVISTPDRRLLYNIQTPQAFEKEIILEGYKKFFEKSNFITDDSSIIEKLGVRIKLVEGEYSNIKITTIEDILYAKVLLERGI</sequence>
<dbReference type="PANTHER" id="PTHR32125:SF4">
    <property type="entry name" value="2-C-METHYL-D-ERYTHRITOL 4-PHOSPHATE CYTIDYLYLTRANSFERASE, CHLOROPLASTIC"/>
    <property type="match status" value="1"/>
</dbReference>
<reference evidence="5 6" key="2">
    <citation type="submission" date="2007-09" db="EMBL/GenBank/DDBJ databases">
        <authorList>
            <person name="Fulton L."/>
            <person name="Clifton S."/>
            <person name="Fulton B."/>
            <person name="Xu J."/>
            <person name="Minx P."/>
            <person name="Pepin K.H."/>
            <person name="Johnson M."/>
            <person name="Thiruvilangam P."/>
            <person name="Bhonagiri V."/>
            <person name="Nash W.E."/>
            <person name="Mardis E.R."/>
            <person name="Wilson R.K."/>
        </authorList>
    </citation>
    <scope>NUCLEOTIDE SEQUENCE [LARGE SCALE GENOMIC DNA]</scope>
    <source>
        <strain evidence="5 6">ATCC 33270</strain>
    </source>
</reference>
<dbReference type="NCBIfam" id="TIGR00453">
    <property type="entry name" value="ispD"/>
    <property type="match status" value="1"/>
</dbReference>
<comment type="function">
    <text evidence="4">Catalyzes the formation of 4-diphosphocytidyl-2-C-methyl-D-erythritol from CTP and 2-C-methyl-D-erythritol 4-phosphate (MEP).</text>
</comment>
<organism evidence="5 6">
    <name type="scientific">Parvimonas micra ATCC 33270</name>
    <dbReference type="NCBI Taxonomy" id="411465"/>
    <lineage>
        <taxon>Bacteria</taxon>
        <taxon>Bacillati</taxon>
        <taxon>Bacillota</taxon>
        <taxon>Tissierellia</taxon>
        <taxon>Tissierellales</taxon>
        <taxon>Peptoniphilaceae</taxon>
        <taxon>Parvimonas</taxon>
    </lineage>
</organism>
<evidence type="ECO:0000256" key="4">
    <source>
        <dbReference type="HAMAP-Rule" id="MF_00108"/>
    </source>
</evidence>